<protein>
    <submittedName>
        <fullName evidence="1">Uncharacterized protein</fullName>
    </submittedName>
</protein>
<gene>
    <name evidence="1" type="ORF">OCTVUL_1B021791</name>
</gene>
<evidence type="ECO:0000313" key="1">
    <source>
        <dbReference type="EMBL" id="CAI9731457.1"/>
    </source>
</evidence>
<name>A0AA36BD25_OCTVU</name>
<accession>A0AA36BD25</accession>
<keyword evidence="2" id="KW-1185">Reference proteome</keyword>
<proteinExistence type="predicted"/>
<reference evidence="1" key="1">
    <citation type="submission" date="2023-08" db="EMBL/GenBank/DDBJ databases">
        <authorList>
            <person name="Alioto T."/>
            <person name="Alioto T."/>
            <person name="Gomez Garrido J."/>
        </authorList>
    </citation>
    <scope>NUCLEOTIDE SEQUENCE</scope>
</reference>
<dbReference type="Proteomes" id="UP001162480">
    <property type="component" value="Chromosome 12"/>
</dbReference>
<organism evidence="1 2">
    <name type="scientific">Octopus vulgaris</name>
    <name type="common">Common octopus</name>
    <dbReference type="NCBI Taxonomy" id="6645"/>
    <lineage>
        <taxon>Eukaryota</taxon>
        <taxon>Metazoa</taxon>
        <taxon>Spiralia</taxon>
        <taxon>Lophotrochozoa</taxon>
        <taxon>Mollusca</taxon>
        <taxon>Cephalopoda</taxon>
        <taxon>Coleoidea</taxon>
        <taxon>Octopodiformes</taxon>
        <taxon>Octopoda</taxon>
        <taxon>Incirrata</taxon>
        <taxon>Octopodidae</taxon>
        <taxon>Octopus</taxon>
    </lineage>
</organism>
<dbReference type="AlphaFoldDB" id="A0AA36BD25"/>
<sequence>MLSIDLLTVFNQHRFAVNSKVFQSVIRDLLYIDDCDLVIHTVDDMQIPVNHISASCKFIPSKRDFNVGKMAYLDI</sequence>
<dbReference type="EMBL" id="OX597825">
    <property type="protein sequence ID" value="CAI9731457.1"/>
    <property type="molecule type" value="Genomic_DNA"/>
</dbReference>
<evidence type="ECO:0000313" key="2">
    <source>
        <dbReference type="Proteomes" id="UP001162480"/>
    </source>
</evidence>